<name>A0A1A7PVW7_9PAST</name>
<dbReference type="EMBL" id="JTJS01000110">
    <property type="protein sequence ID" value="OBX06184.1"/>
    <property type="molecule type" value="Genomic_DNA"/>
</dbReference>
<dbReference type="RefSeq" id="WP_065235107.1">
    <property type="nucleotide sequence ID" value="NZ_JTJS01000110.1"/>
</dbReference>
<dbReference type="Gene3D" id="3.30.2000.20">
    <property type="match status" value="1"/>
</dbReference>
<protein>
    <recommendedName>
        <fullName evidence="3">Phage protein</fullName>
    </recommendedName>
</protein>
<dbReference type="InterPro" id="IPR025395">
    <property type="entry name" value="Phage_tail_terminator-like"/>
</dbReference>
<comment type="caution">
    <text evidence="1">The sequence shown here is derived from an EMBL/GenBank/DDBJ whole genome shotgun (WGS) entry which is preliminary data.</text>
</comment>
<dbReference type="Proteomes" id="UP000243168">
    <property type="component" value="Unassembled WGS sequence"/>
</dbReference>
<evidence type="ECO:0000313" key="2">
    <source>
        <dbReference type="Proteomes" id="UP000243168"/>
    </source>
</evidence>
<organism evidence="1 2">
    <name type="scientific">Gallibacterium genomosp. 3</name>
    <dbReference type="NCBI Taxonomy" id="505345"/>
    <lineage>
        <taxon>Bacteria</taxon>
        <taxon>Pseudomonadati</taxon>
        <taxon>Pseudomonadota</taxon>
        <taxon>Gammaproteobacteria</taxon>
        <taxon>Pasteurellales</taxon>
        <taxon>Pasteurellaceae</taxon>
        <taxon>Gallibacterium</taxon>
    </lineage>
</organism>
<dbReference type="Pfam" id="PF13554">
    <property type="entry name" value="Phage_tail_terminator_5"/>
    <property type="match status" value="1"/>
</dbReference>
<sequence>MITEVRSILQTHLISLDDFNTAWEGVESQITLPYQTVYLQPVTAVTTVISDKPKSTDTGYLQVTLYYESNQGTQAITERAESIRNHFYGLNVIQNNVQVVIHSPPQIGGIFLNDGALALPITINYTAYQL</sequence>
<gene>
    <name evidence="1" type="ORF">QV07_08870</name>
</gene>
<dbReference type="AlphaFoldDB" id="A0A1A7PVW7"/>
<proteinExistence type="predicted"/>
<accession>A0A1A7PVW7</accession>
<evidence type="ECO:0008006" key="3">
    <source>
        <dbReference type="Google" id="ProtNLM"/>
    </source>
</evidence>
<evidence type="ECO:0000313" key="1">
    <source>
        <dbReference type="EMBL" id="OBX06184.1"/>
    </source>
</evidence>
<reference evidence="1 2" key="1">
    <citation type="submission" date="2014-11" db="EMBL/GenBank/DDBJ databases">
        <title>Pan-genome of Gallibacterium spp.</title>
        <authorList>
            <person name="Kudirkiene E."/>
            <person name="Bojesen A.M."/>
        </authorList>
    </citation>
    <scope>NUCLEOTIDE SEQUENCE [LARGE SCALE GENOMIC DNA]</scope>
    <source>
        <strain evidence="1 2">F298</strain>
    </source>
</reference>